<name>A0A356LDS3_9BURK</name>
<proteinExistence type="predicted"/>
<feature type="compositionally biased region" description="Polar residues" evidence="1">
    <location>
        <begin position="157"/>
        <end position="166"/>
    </location>
</feature>
<feature type="region of interest" description="Disordered" evidence="1">
    <location>
        <begin position="127"/>
        <end position="166"/>
    </location>
</feature>
<sequence length="166" mass="18512">MSFVPEPTFTDHEIALLKKTADALTAYLAKPVIAEIDTTEDGMEWVAFGVPLDIADENPDDIVTLEMGGPGARLISESSDLENPEEEVYACEFLWGIQITDIENARFVRIDFEGEEVEWGDDIEELLPFGMRDPEPGELLEIEENDDDEEEDPPATPQDTSSPTLH</sequence>
<protein>
    <submittedName>
        <fullName evidence="2">Uncharacterized protein</fullName>
    </submittedName>
</protein>
<evidence type="ECO:0000256" key="1">
    <source>
        <dbReference type="SAM" id="MobiDB-lite"/>
    </source>
</evidence>
<gene>
    <name evidence="2" type="ORF">DD666_06730</name>
</gene>
<evidence type="ECO:0000313" key="2">
    <source>
        <dbReference type="EMBL" id="HBP29092.1"/>
    </source>
</evidence>
<dbReference type="Proteomes" id="UP000264036">
    <property type="component" value="Unassembled WGS sequence"/>
</dbReference>
<comment type="caution">
    <text evidence="2">The sequence shown here is derived from an EMBL/GenBank/DDBJ whole genome shotgun (WGS) entry which is preliminary data.</text>
</comment>
<evidence type="ECO:0000313" key="3">
    <source>
        <dbReference type="Proteomes" id="UP000264036"/>
    </source>
</evidence>
<dbReference type="EMBL" id="DOEK01000016">
    <property type="protein sequence ID" value="HBP29092.1"/>
    <property type="molecule type" value="Genomic_DNA"/>
</dbReference>
<accession>A0A356LDS3</accession>
<organism evidence="2 3">
    <name type="scientific">Advenella kashmirensis</name>
    <dbReference type="NCBI Taxonomy" id="310575"/>
    <lineage>
        <taxon>Bacteria</taxon>
        <taxon>Pseudomonadati</taxon>
        <taxon>Pseudomonadota</taxon>
        <taxon>Betaproteobacteria</taxon>
        <taxon>Burkholderiales</taxon>
        <taxon>Alcaligenaceae</taxon>
    </lineage>
</organism>
<reference evidence="2 3" key="1">
    <citation type="journal article" date="2018" name="Nat. Biotechnol.">
        <title>A standardized bacterial taxonomy based on genome phylogeny substantially revises the tree of life.</title>
        <authorList>
            <person name="Parks D.H."/>
            <person name="Chuvochina M."/>
            <person name="Waite D.W."/>
            <person name="Rinke C."/>
            <person name="Skarshewski A."/>
            <person name="Chaumeil P.A."/>
            <person name="Hugenholtz P."/>
        </authorList>
    </citation>
    <scope>NUCLEOTIDE SEQUENCE [LARGE SCALE GENOMIC DNA]</scope>
    <source>
        <strain evidence="2">UBA10707</strain>
    </source>
</reference>
<dbReference type="AlphaFoldDB" id="A0A356LDS3"/>
<feature type="compositionally biased region" description="Acidic residues" evidence="1">
    <location>
        <begin position="136"/>
        <end position="153"/>
    </location>
</feature>